<dbReference type="EMBL" id="CP016379">
    <property type="protein sequence ID" value="AZR73909.1"/>
    <property type="molecule type" value="Genomic_DNA"/>
</dbReference>
<name>A0A3S9T052_9FIRM</name>
<protein>
    <submittedName>
        <fullName evidence="1">Uncharacterized protein</fullName>
    </submittedName>
</protein>
<evidence type="ECO:0000313" key="1">
    <source>
        <dbReference type="EMBL" id="AZR73909.1"/>
    </source>
</evidence>
<organism evidence="1 2">
    <name type="scientific">Anoxybacter fermentans</name>
    <dbReference type="NCBI Taxonomy" id="1323375"/>
    <lineage>
        <taxon>Bacteria</taxon>
        <taxon>Bacillati</taxon>
        <taxon>Bacillota</taxon>
        <taxon>Clostridia</taxon>
        <taxon>Halanaerobiales</taxon>
        <taxon>Anoxybacter</taxon>
    </lineage>
</organism>
<dbReference type="Proteomes" id="UP000267250">
    <property type="component" value="Chromosome"/>
</dbReference>
<dbReference type="KEGG" id="aft:BBF96_11215"/>
<reference evidence="1 2" key="1">
    <citation type="submission" date="2016-07" db="EMBL/GenBank/DDBJ databases">
        <title>Genome and transcriptome analysis of iron-reducing fermentative bacteria Anoxybacter fermentans.</title>
        <authorList>
            <person name="Zeng X."/>
            <person name="Shao Z."/>
        </authorList>
    </citation>
    <scope>NUCLEOTIDE SEQUENCE [LARGE SCALE GENOMIC DNA]</scope>
    <source>
        <strain evidence="1 2">DY22613</strain>
    </source>
</reference>
<dbReference type="OrthoDB" id="9813452at2"/>
<gene>
    <name evidence="1" type="ORF">BBF96_11215</name>
</gene>
<dbReference type="RefSeq" id="WP_127017259.1">
    <property type="nucleotide sequence ID" value="NZ_CP016379.1"/>
</dbReference>
<accession>A0A3S9T052</accession>
<dbReference type="AlphaFoldDB" id="A0A3S9T052"/>
<sequence length="258" mass="28299">MKSHVPIFLLIIFLFTSVVHGEIGHPEANLKEGYLIVEGTGVIPTNVSDYAQAIALARLAAKVDAQRNLLEIISGLKLNSETSVVNLIAHDIVRTKVEGMLQGAQFIPENEYIQNGIYHLRLKINVKDINSSISPTPQTELSIIPKEEYTGLIIDARGFNITSPNLLKIRDLKGNLIYSADRALYQPTDSIFKKSKNDALSDPRIGDNPLIISAIKIDSYDDSTLFVSEGDGRLILTSLENTDVFLLSKIVVITGGAE</sequence>
<proteinExistence type="predicted"/>
<evidence type="ECO:0000313" key="2">
    <source>
        <dbReference type="Proteomes" id="UP000267250"/>
    </source>
</evidence>
<keyword evidence="2" id="KW-1185">Reference proteome</keyword>